<dbReference type="PANTHER" id="PTHR11601">
    <property type="entry name" value="CYSTEINE DESULFURYLASE FAMILY MEMBER"/>
    <property type="match status" value="1"/>
</dbReference>
<dbReference type="Pfam" id="PF00266">
    <property type="entry name" value="Aminotran_5"/>
    <property type="match status" value="1"/>
</dbReference>
<evidence type="ECO:0000256" key="2">
    <source>
        <dbReference type="ARBA" id="ARBA00006490"/>
    </source>
</evidence>
<dbReference type="SUPFAM" id="SSF53383">
    <property type="entry name" value="PLP-dependent transferases"/>
    <property type="match status" value="1"/>
</dbReference>
<dbReference type="InterPro" id="IPR000192">
    <property type="entry name" value="Aminotrans_V_dom"/>
</dbReference>
<evidence type="ECO:0000259" key="11">
    <source>
        <dbReference type="Pfam" id="PF00266"/>
    </source>
</evidence>
<dbReference type="NCBIfam" id="NF002806">
    <property type="entry name" value="PRK02948.1"/>
    <property type="match status" value="1"/>
</dbReference>
<dbReference type="InterPro" id="IPR015424">
    <property type="entry name" value="PyrdxlP-dep_Trfase"/>
</dbReference>
<evidence type="ECO:0000256" key="3">
    <source>
        <dbReference type="ARBA" id="ARBA00012239"/>
    </source>
</evidence>
<evidence type="ECO:0000313" key="13">
    <source>
        <dbReference type="Proteomes" id="UP001357452"/>
    </source>
</evidence>
<dbReference type="GO" id="GO:0031071">
    <property type="term" value="F:cysteine desulfurase activity"/>
    <property type="evidence" value="ECO:0007669"/>
    <property type="project" value="UniProtKB-EC"/>
</dbReference>
<dbReference type="Gene3D" id="3.40.640.10">
    <property type="entry name" value="Type I PLP-dependent aspartate aminotransferase-like (Major domain)"/>
    <property type="match status" value="1"/>
</dbReference>
<comment type="catalytic activity">
    <reaction evidence="9">
        <text>(sulfur carrier)-H + L-cysteine = (sulfur carrier)-SH + L-alanine</text>
        <dbReference type="Rhea" id="RHEA:43892"/>
        <dbReference type="Rhea" id="RHEA-COMP:14737"/>
        <dbReference type="Rhea" id="RHEA-COMP:14739"/>
        <dbReference type="ChEBI" id="CHEBI:29917"/>
        <dbReference type="ChEBI" id="CHEBI:35235"/>
        <dbReference type="ChEBI" id="CHEBI:57972"/>
        <dbReference type="ChEBI" id="CHEBI:64428"/>
        <dbReference type="EC" id="2.8.1.7"/>
    </reaction>
</comment>
<sequence length="391" mass="42358">MSILSVPVYMDYSATTPCDERVVDAMLPYFTRLFGNTASRIHSYGWQAEAAVELAREQVAQIIHAQPKEIVFTSGATEACNLALRGVVELYAVKGNHIITTKTEHKAVLDTCKALEKKGAIITYLDVDANGLIDLTALEQSITPSTILVSIMLANNETGVVQNVAEIGKICKQHKVLFFCDATQAVGKIPIDVLASEIDLLAFSSHKIYGPKGVGALYIRSRNPRVKIAPQITGGGHENNLRSGTLNVTGIVGFGKACSICMEELSTEQERLTRLRDRLKDGLLQIPNTTLNGHPSQRLPNVLNISFPPLNSGLLLSALNKSIALSSGSACTSGSLDPSYVLSAMGIDDTHARAALRFSIGRFTTEEEIDFAIREVNEKVTQLRNEGMFIG</sequence>
<evidence type="ECO:0000256" key="7">
    <source>
        <dbReference type="ARBA" id="ARBA00023004"/>
    </source>
</evidence>
<dbReference type="InterPro" id="IPR016454">
    <property type="entry name" value="Cysteine_dSase"/>
</dbReference>
<dbReference type="PROSITE" id="PS00595">
    <property type="entry name" value="AA_TRANSFER_CLASS_5"/>
    <property type="match status" value="1"/>
</dbReference>
<dbReference type="Proteomes" id="UP001357452">
    <property type="component" value="Unassembled WGS sequence"/>
</dbReference>
<evidence type="ECO:0000256" key="1">
    <source>
        <dbReference type="ARBA" id="ARBA00001933"/>
    </source>
</evidence>
<evidence type="ECO:0000256" key="4">
    <source>
        <dbReference type="ARBA" id="ARBA00022679"/>
    </source>
</evidence>
<proteinExistence type="inferred from homology"/>
<comment type="cofactor">
    <cofactor evidence="1 10">
        <name>pyridoxal 5'-phosphate</name>
        <dbReference type="ChEBI" id="CHEBI:597326"/>
    </cofactor>
</comment>
<dbReference type="PIRSF" id="PIRSF005572">
    <property type="entry name" value="NifS"/>
    <property type="match status" value="1"/>
</dbReference>
<dbReference type="EMBL" id="JAZGLY010000005">
    <property type="protein sequence ID" value="MEE6187599.1"/>
    <property type="molecule type" value="Genomic_DNA"/>
</dbReference>
<feature type="domain" description="Aminotransferase class V" evidence="11">
    <location>
        <begin position="8"/>
        <end position="370"/>
    </location>
</feature>
<dbReference type="InterPro" id="IPR020578">
    <property type="entry name" value="Aminotrans_V_PyrdxlP_BS"/>
</dbReference>
<comment type="similarity">
    <text evidence="2">Belongs to the class-V pyridoxal-phosphate-dependent aminotransferase family. NifS/IscS subfamily.</text>
</comment>
<accession>A0ABU7RHX6</accession>
<keyword evidence="6" id="KW-0663">Pyridoxal phosphate</keyword>
<gene>
    <name evidence="12" type="ORF">V2H41_09965</name>
</gene>
<keyword evidence="8" id="KW-0411">Iron-sulfur</keyword>
<evidence type="ECO:0000256" key="5">
    <source>
        <dbReference type="ARBA" id="ARBA00022723"/>
    </source>
</evidence>
<dbReference type="RefSeq" id="WP_330975007.1">
    <property type="nucleotide sequence ID" value="NZ_JAZGLY010000005.1"/>
</dbReference>
<dbReference type="Gene3D" id="3.90.1150.10">
    <property type="entry name" value="Aspartate Aminotransferase, domain 1"/>
    <property type="match status" value="1"/>
</dbReference>
<evidence type="ECO:0000256" key="9">
    <source>
        <dbReference type="ARBA" id="ARBA00050776"/>
    </source>
</evidence>
<organism evidence="12 13">
    <name type="scientific">Niabella digestorum</name>
    <dbReference type="NCBI Taxonomy" id="3117701"/>
    <lineage>
        <taxon>Bacteria</taxon>
        <taxon>Pseudomonadati</taxon>
        <taxon>Bacteroidota</taxon>
        <taxon>Chitinophagia</taxon>
        <taxon>Chitinophagales</taxon>
        <taxon>Chitinophagaceae</taxon>
        <taxon>Niabella</taxon>
    </lineage>
</organism>
<evidence type="ECO:0000256" key="10">
    <source>
        <dbReference type="RuleBase" id="RU004504"/>
    </source>
</evidence>
<evidence type="ECO:0000256" key="6">
    <source>
        <dbReference type="ARBA" id="ARBA00022898"/>
    </source>
</evidence>
<dbReference type="EC" id="2.8.1.7" evidence="3"/>
<reference evidence="12 13" key="1">
    <citation type="submission" date="2024-01" db="EMBL/GenBank/DDBJ databases">
        <title>Niabella digestum sp. nov., isolated from waste digestion system.</title>
        <authorList>
            <person name="Zhang L."/>
        </authorList>
    </citation>
    <scope>NUCLEOTIDE SEQUENCE [LARGE SCALE GENOMIC DNA]</scope>
    <source>
        <strain evidence="12 13">A18</strain>
    </source>
</reference>
<name>A0ABU7RHX6_9BACT</name>
<keyword evidence="13" id="KW-1185">Reference proteome</keyword>
<evidence type="ECO:0000256" key="8">
    <source>
        <dbReference type="ARBA" id="ARBA00023014"/>
    </source>
</evidence>
<protein>
    <recommendedName>
        <fullName evidence="3">cysteine desulfurase</fullName>
        <ecNumber evidence="3">2.8.1.7</ecNumber>
    </recommendedName>
</protein>
<dbReference type="NCBIfam" id="NF010611">
    <property type="entry name" value="PRK14012.1"/>
    <property type="match status" value="1"/>
</dbReference>
<dbReference type="InterPro" id="IPR015421">
    <property type="entry name" value="PyrdxlP-dep_Trfase_major"/>
</dbReference>
<keyword evidence="7" id="KW-0408">Iron</keyword>
<comment type="caution">
    <text evidence="12">The sequence shown here is derived from an EMBL/GenBank/DDBJ whole genome shotgun (WGS) entry which is preliminary data.</text>
</comment>
<dbReference type="InterPro" id="IPR015422">
    <property type="entry name" value="PyrdxlP-dep_Trfase_small"/>
</dbReference>
<evidence type="ECO:0000313" key="12">
    <source>
        <dbReference type="EMBL" id="MEE6187599.1"/>
    </source>
</evidence>
<keyword evidence="4 12" id="KW-0808">Transferase</keyword>
<keyword evidence="5" id="KW-0479">Metal-binding</keyword>
<dbReference type="PANTHER" id="PTHR11601:SF34">
    <property type="entry name" value="CYSTEINE DESULFURASE"/>
    <property type="match status" value="1"/>
</dbReference>